<dbReference type="CDD" id="cd17535">
    <property type="entry name" value="REC_NarL-like"/>
    <property type="match status" value="1"/>
</dbReference>
<dbReference type="InterPro" id="IPR016032">
    <property type="entry name" value="Sig_transdc_resp-reg_C-effctor"/>
</dbReference>
<sequence length="230" mass="25225">MDGDVRVLVVDDQELLRAGLRLVLEPRPGLTVVGEAGTGEEALDLLEAERVDVVLMDVRMPGMGGIEATRQVRARFPHTKVLLLTTFDEDRLIQEGLLAGADGYLLKDVPPDDLARALVNIGRGAAAIDPRIAKRFLDLFRTDLPDVAPPSGRLEELTAREREIFMLVAAGCTNADISHRLGISAVTVRTHVDNIVAKLALRSRPQIIVYAYEQGVIQPSQRFDEESAKE</sequence>
<dbReference type="SUPFAM" id="SSF46894">
    <property type="entry name" value="C-terminal effector domain of the bipartite response regulators"/>
    <property type="match status" value="1"/>
</dbReference>
<dbReference type="InterPro" id="IPR001789">
    <property type="entry name" value="Sig_transdc_resp-reg_receiver"/>
</dbReference>
<dbReference type="AlphaFoldDB" id="A0A7W0CMY3"/>
<dbReference type="PROSITE" id="PS50110">
    <property type="entry name" value="RESPONSE_REGULATORY"/>
    <property type="match status" value="1"/>
</dbReference>
<dbReference type="PANTHER" id="PTHR43214">
    <property type="entry name" value="TWO-COMPONENT RESPONSE REGULATOR"/>
    <property type="match status" value="1"/>
</dbReference>
<dbReference type="Gene3D" id="3.40.50.2300">
    <property type="match status" value="1"/>
</dbReference>
<proteinExistence type="predicted"/>
<evidence type="ECO:0000313" key="9">
    <source>
        <dbReference type="Proteomes" id="UP000530928"/>
    </source>
</evidence>
<protein>
    <submittedName>
        <fullName evidence="8">DNA-binding NarL/FixJ family response regulator</fullName>
    </submittedName>
</protein>
<dbReference type="RefSeq" id="WP_181612866.1">
    <property type="nucleotide sequence ID" value="NZ_BAABAM010000005.1"/>
</dbReference>
<reference evidence="8 9" key="1">
    <citation type="submission" date="2020-07" db="EMBL/GenBank/DDBJ databases">
        <title>Genomic Encyclopedia of Type Strains, Phase IV (KMG-IV): sequencing the most valuable type-strain genomes for metagenomic binning, comparative biology and taxonomic classification.</title>
        <authorList>
            <person name="Goeker M."/>
        </authorList>
    </citation>
    <scope>NUCLEOTIDE SEQUENCE [LARGE SCALE GENOMIC DNA]</scope>
    <source>
        <strain evidence="8 9">DSM 45533</strain>
    </source>
</reference>
<dbReference type="GO" id="GO:0006355">
    <property type="term" value="P:regulation of DNA-templated transcription"/>
    <property type="evidence" value="ECO:0007669"/>
    <property type="project" value="InterPro"/>
</dbReference>
<dbReference type="InterPro" id="IPR039420">
    <property type="entry name" value="WalR-like"/>
</dbReference>
<dbReference type="GO" id="GO:0003677">
    <property type="term" value="F:DNA binding"/>
    <property type="evidence" value="ECO:0007669"/>
    <property type="project" value="UniProtKB-KW"/>
</dbReference>
<dbReference type="Proteomes" id="UP000530928">
    <property type="component" value="Unassembled WGS sequence"/>
</dbReference>
<evidence type="ECO:0000256" key="2">
    <source>
        <dbReference type="ARBA" id="ARBA00023015"/>
    </source>
</evidence>
<dbReference type="SUPFAM" id="SSF52172">
    <property type="entry name" value="CheY-like"/>
    <property type="match status" value="1"/>
</dbReference>
<dbReference type="Pfam" id="PF00072">
    <property type="entry name" value="Response_reg"/>
    <property type="match status" value="1"/>
</dbReference>
<dbReference type="PROSITE" id="PS50043">
    <property type="entry name" value="HTH_LUXR_2"/>
    <property type="match status" value="1"/>
</dbReference>
<dbReference type="EMBL" id="JACDUR010000005">
    <property type="protein sequence ID" value="MBA2894141.1"/>
    <property type="molecule type" value="Genomic_DNA"/>
</dbReference>
<dbReference type="SMART" id="SM00421">
    <property type="entry name" value="HTH_LUXR"/>
    <property type="match status" value="1"/>
</dbReference>
<dbReference type="SMART" id="SM00448">
    <property type="entry name" value="REC"/>
    <property type="match status" value="1"/>
</dbReference>
<feature type="modified residue" description="4-aspartylphosphate" evidence="5">
    <location>
        <position position="57"/>
    </location>
</feature>
<keyword evidence="9" id="KW-1185">Reference proteome</keyword>
<accession>A0A7W0CMY3</accession>
<keyword evidence="1 5" id="KW-0597">Phosphoprotein</keyword>
<dbReference type="InterPro" id="IPR000792">
    <property type="entry name" value="Tscrpt_reg_LuxR_C"/>
</dbReference>
<feature type="domain" description="HTH luxR-type" evidence="6">
    <location>
        <begin position="150"/>
        <end position="215"/>
    </location>
</feature>
<dbReference type="InterPro" id="IPR011006">
    <property type="entry name" value="CheY-like_superfamily"/>
</dbReference>
<evidence type="ECO:0000313" key="8">
    <source>
        <dbReference type="EMBL" id="MBA2894141.1"/>
    </source>
</evidence>
<evidence type="ECO:0000256" key="1">
    <source>
        <dbReference type="ARBA" id="ARBA00022553"/>
    </source>
</evidence>
<dbReference type="GO" id="GO:0000160">
    <property type="term" value="P:phosphorelay signal transduction system"/>
    <property type="evidence" value="ECO:0007669"/>
    <property type="project" value="InterPro"/>
</dbReference>
<dbReference type="PRINTS" id="PR00038">
    <property type="entry name" value="HTHLUXR"/>
</dbReference>
<evidence type="ECO:0000259" key="6">
    <source>
        <dbReference type="PROSITE" id="PS50043"/>
    </source>
</evidence>
<keyword evidence="3 8" id="KW-0238">DNA-binding</keyword>
<name>A0A7W0CMY3_9ACTN</name>
<comment type="caution">
    <text evidence="8">The sequence shown here is derived from an EMBL/GenBank/DDBJ whole genome shotgun (WGS) entry which is preliminary data.</text>
</comment>
<keyword evidence="4" id="KW-0804">Transcription</keyword>
<gene>
    <name evidence="8" type="ORF">HNR30_005502</name>
</gene>
<evidence type="ECO:0000256" key="5">
    <source>
        <dbReference type="PROSITE-ProRule" id="PRU00169"/>
    </source>
</evidence>
<organism evidence="8 9">
    <name type="scientific">Nonomuraea soli</name>
    <dbReference type="NCBI Taxonomy" id="1032476"/>
    <lineage>
        <taxon>Bacteria</taxon>
        <taxon>Bacillati</taxon>
        <taxon>Actinomycetota</taxon>
        <taxon>Actinomycetes</taxon>
        <taxon>Streptosporangiales</taxon>
        <taxon>Streptosporangiaceae</taxon>
        <taxon>Nonomuraea</taxon>
    </lineage>
</organism>
<dbReference type="Pfam" id="PF00196">
    <property type="entry name" value="GerE"/>
    <property type="match status" value="1"/>
</dbReference>
<dbReference type="InterPro" id="IPR058245">
    <property type="entry name" value="NreC/VraR/RcsB-like_REC"/>
</dbReference>
<dbReference type="PANTHER" id="PTHR43214:SF24">
    <property type="entry name" value="TRANSCRIPTIONAL REGULATORY PROTEIN NARL-RELATED"/>
    <property type="match status" value="1"/>
</dbReference>
<feature type="domain" description="Response regulatory" evidence="7">
    <location>
        <begin position="6"/>
        <end position="122"/>
    </location>
</feature>
<dbReference type="PROSITE" id="PS00622">
    <property type="entry name" value="HTH_LUXR_1"/>
    <property type="match status" value="1"/>
</dbReference>
<evidence type="ECO:0000256" key="3">
    <source>
        <dbReference type="ARBA" id="ARBA00023125"/>
    </source>
</evidence>
<evidence type="ECO:0000256" key="4">
    <source>
        <dbReference type="ARBA" id="ARBA00023163"/>
    </source>
</evidence>
<evidence type="ECO:0000259" key="7">
    <source>
        <dbReference type="PROSITE" id="PS50110"/>
    </source>
</evidence>
<keyword evidence="2" id="KW-0805">Transcription regulation</keyword>
<dbReference type="CDD" id="cd06170">
    <property type="entry name" value="LuxR_C_like"/>
    <property type="match status" value="1"/>
</dbReference>